<dbReference type="PANTHER" id="PTHR23117">
    <property type="entry name" value="GUANYLATE KINASE-RELATED"/>
    <property type="match status" value="1"/>
</dbReference>
<keyword evidence="5 11" id="KW-0808">Transferase</keyword>
<evidence type="ECO:0000256" key="1">
    <source>
        <dbReference type="ARBA" id="ARBA00003531"/>
    </source>
</evidence>
<dbReference type="GO" id="GO:0005524">
    <property type="term" value="F:ATP binding"/>
    <property type="evidence" value="ECO:0007669"/>
    <property type="project" value="UniProtKB-UniRule"/>
</dbReference>
<proteinExistence type="inferred from homology"/>
<dbReference type="RefSeq" id="WP_142092178.1">
    <property type="nucleotide sequence ID" value="NZ_BAAAMD010000003.1"/>
</dbReference>
<keyword evidence="7 11" id="KW-0418">Kinase</keyword>
<keyword evidence="8 11" id="KW-0067">ATP-binding</keyword>
<dbReference type="NCBIfam" id="TIGR03263">
    <property type="entry name" value="guanyl_kin"/>
    <property type="match status" value="1"/>
</dbReference>
<dbReference type="EC" id="2.7.4.8" evidence="3 11"/>
<organism evidence="13 14">
    <name type="scientific">Propioniferax innocua</name>
    <dbReference type="NCBI Taxonomy" id="1753"/>
    <lineage>
        <taxon>Bacteria</taxon>
        <taxon>Bacillati</taxon>
        <taxon>Actinomycetota</taxon>
        <taxon>Actinomycetes</taxon>
        <taxon>Propionibacteriales</taxon>
        <taxon>Propionibacteriaceae</taxon>
        <taxon>Propioniferax</taxon>
    </lineage>
</organism>
<evidence type="ECO:0000256" key="4">
    <source>
        <dbReference type="ARBA" id="ARBA00016296"/>
    </source>
</evidence>
<evidence type="ECO:0000256" key="3">
    <source>
        <dbReference type="ARBA" id="ARBA00012961"/>
    </source>
</evidence>
<dbReference type="PROSITE" id="PS00856">
    <property type="entry name" value="GUANYLATE_KINASE_1"/>
    <property type="match status" value="1"/>
</dbReference>
<dbReference type="SUPFAM" id="SSF52540">
    <property type="entry name" value="P-loop containing nucleoside triphosphate hydrolases"/>
    <property type="match status" value="1"/>
</dbReference>
<protein>
    <recommendedName>
        <fullName evidence="4 11">Guanylate kinase</fullName>
        <ecNumber evidence="3 11">2.7.4.8</ecNumber>
    </recommendedName>
    <alternativeName>
        <fullName evidence="9 11">GMP kinase</fullName>
    </alternativeName>
</protein>
<dbReference type="InterPro" id="IPR017665">
    <property type="entry name" value="Guanylate_kinase"/>
</dbReference>
<dbReference type="CDD" id="cd00071">
    <property type="entry name" value="GMPK"/>
    <property type="match status" value="1"/>
</dbReference>
<keyword evidence="11" id="KW-0963">Cytoplasm</keyword>
<evidence type="ECO:0000313" key="13">
    <source>
        <dbReference type="EMBL" id="TQL62308.1"/>
    </source>
</evidence>
<dbReference type="Proteomes" id="UP000316196">
    <property type="component" value="Unassembled WGS sequence"/>
</dbReference>
<dbReference type="AlphaFoldDB" id="A0A542ZPM5"/>
<dbReference type="InterPro" id="IPR008144">
    <property type="entry name" value="Guanylate_kin-like_dom"/>
</dbReference>
<dbReference type="GO" id="GO:0004385">
    <property type="term" value="F:GMP kinase activity"/>
    <property type="evidence" value="ECO:0007669"/>
    <property type="project" value="UniProtKB-UniRule"/>
</dbReference>
<evidence type="ECO:0000259" key="12">
    <source>
        <dbReference type="PROSITE" id="PS50052"/>
    </source>
</evidence>
<dbReference type="Pfam" id="PF00625">
    <property type="entry name" value="Guanylate_kin"/>
    <property type="match status" value="1"/>
</dbReference>
<feature type="binding site" evidence="11">
    <location>
        <begin position="8"/>
        <end position="15"/>
    </location>
    <ligand>
        <name>ATP</name>
        <dbReference type="ChEBI" id="CHEBI:30616"/>
    </ligand>
</feature>
<evidence type="ECO:0000256" key="6">
    <source>
        <dbReference type="ARBA" id="ARBA00022741"/>
    </source>
</evidence>
<evidence type="ECO:0000256" key="8">
    <source>
        <dbReference type="ARBA" id="ARBA00022840"/>
    </source>
</evidence>
<comment type="catalytic activity">
    <reaction evidence="10 11">
        <text>GMP + ATP = GDP + ADP</text>
        <dbReference type="Rhea" id="RHEA:20780"/>
        <dbReference type="ChEBI" id="CHEBI:30616"/>
        <dbReference type="ChEBI" id="CHEBI:58115"/>
        <dbReference type="ChEBI" id="CHEBI:58189"/>
        <dbReference type="ChEBI" id="CHEBI:456216"/>
        <dbReference type="EC" id="2.7.4.8"/>
    </reaction>
</comment>
<dbReference type="InterPro" id="IPR020590">
    <property type="entry name" value="Guanylate_kinase_CS"/>
</dbReference>
<dbReference type="GO" id="GO:0005829">
    <property type="term" value="C:cytosol"/>
    <property type="evidence" value="ECO:0007669"/>
    <property type="project" value="TreeGrafter"/>
</dbReference>
<evidence type="ECO:0000256" key="9">
    <source>
        <dbReference type="ARBA" id="ARBA00030128"/>
    </source>
</evidence>
<dbReference type="OrthoDB" id="9808150at2"/>
<evidence type="ECO:0000256" key="7">
    <source>
        <dbReference type="ARBA" id="ARBA00022777"/>
    </source>
</evidence>
<dbReference type="EMBL" id="VFOR01000001">
    <property type="protein sequence ID" value="TQL62308.1"/>
    <property type="molecule type" value="Genomic_DNA"/>
</dbReference>
<comment type="function">
    <text evidence="1 11">Essential for recycling GMP and indirectly, cGMP.</text>
</comment>
<gene>
    <name evidence="11" type="primary">gmk</name>
    <name evidence="13" type="ORF">FB460_0079</name>
</gene>
<dbReference type="InterPro" id="IPR027417">
    <property type="entry name" value="P-loop_NTPase"/>
</dbReference>
<dbReference type="SMART" id="SM00072">
    <property type="entry name" value="GuKc"/>
    <property type="match status" value="1"/>
</dbReference>
<dbReference type="Gene3D" id="3.40.50.300">
    <property type="entry name" value="P-loop containing nucleotide triphosphate hydrolases"/>
    <property type="match status" value="1"/>
</dbReference>
<dbReference type="InterPro" id="IPR008145">
    <property type="entry name" value="GK/Ca_channel_bsu"/>
</dbReference>
<evidence type="ECO:0000256" key="5">
    <source>
        <dbReference type="ARBA" id="ARBA00022679"/>
    </source>
</evidence>
<evidence type="ECO:0000256" key="11">
    <source>
        <dbReference type="HAMAP-Rule" id="MF_00328"/>
    </source>
</evidence>
<dbReference type="PANTHER" id="PTHR23117:SF13">
    <property type="entry name" value="GUANYLATE KINASE"/>
    <property type="match status" value="1"/>
</dbReference>
<name>A0A542ZPM5_9ACTN</name>
<evidence type="ECO:0000256" key="2">
    <source>
        <dbReference type="ARBA" id="ARBA00005790"/>
    </source>
</evidence>
<comment type="similarity">
    <text evidence="2 11">Belongs to the guanylate kinase family.</text>
</comment>
<sequence>MAVTVLSGPAGVGKGTLVNELRRRHPEVWLSTSVTTRAPRPREVDGKHYHFITEKHFDELLEVDGLLEWALVHGAARYGTPRAPVDEAVANGHQVLLEIELQGARQIRRSMPDACFVFVAPPSWDELVHRLVGRGTESEAERERRLATARVEMAAEGEFDHVVVNDRIPRAVDELVGLMGLRSEDA</sequence>
<keyword evidence="14" id="KW-1185">Reference proteome</keyword>
<evidence type="ECO:0000256" key="10">
    <source>
        <dbReference type="ARBA" id="ARBA00048594"/>
    </source>
</evidence>
<dbReference type="HAMAP" id="MF_00328">
    <property type="entry name" value="Guanylate_kinase"/>
    <property type="match status" value="1"/>
</dbReference>
<keyword evidence="6 11" id="KW-0547">Nucleotide-binding</keyword>
<comment type="subcellular location">
    <subcellularLocation>
        <location evidence="11">Cytoplasm</location>
    </subcellularLocation>
</comment>
<evidence type="ECO:0000313" key="14">
    <source>
        <dbReference type="Proteomes" id="UP000316196"/>
    </source>
</evidence>
<dbReference type="FunFam" id="3.30.63.10:FF:000002">
    <property type="entry name" value="Guanylate kinase 1"/>
    <property type="match status" value="1"/>
</dbReference>
<reference evidence="13 14" key="1">
    <citation type="submission" date="2019-06" db="EMBL/GenBank/DDBJ databases">
        <title>Sequencing the genomes of 1000 actinobacteria strains.</title>
        <authorList>
            <person name="Klenk H.-P."/>
        </authorList>
    </citation>
    <scope>NUCLEOTIDE SEQUENCE [LARGE SCALE GENOMIC DNA]</scope>
    <source>
        <strain evidence="13 14">DSM 8251</strain>
    </source>
</reference>
<comment type="caution">
    <text evidence="13">The sequence shown here is derived from an EMBL/GenBank/DDBJ whole genome shotgun (WGS) entry which is preliminary data.</text>
</comment>
<feature type="domain" description="Guanylate kinase-like" evidence="12">
    <location>
        <begin position="1"/>
        <end position="180"/>
    </location>
</feature>
<accession>A0A542ZPM5</accession>
<dbReference type="PROSITE" id="PS50052">
    <property type="entry name" value="GUANYLATE_KINASE_2"/>
    <property type="match status" value="1"/>
</dbReference>
<dbReference type="Gene3D" id="3.30.63.10">
    <property type="entry name" value="Guanylate Kinase phosphate binding domain"/>
    <property type="match status" value="1"/>
</dbReference>